<dbReference type="EMBL" id="UGCO01000001">
    <property type="protein sequence ID" value="STI76858.1"/>
    <property type="molecule type" value="Genomic_DNA"/>
</dbReference>
<gene>
    <name evidence="1" type="ORF">NCTC8985_02127</name>
</gene>
<reference evidence="1 2" key="1">
    <citation type="submission" date="2018-06" db="EMBL/GenBank/DDBJ databases">
        <authorList>
            <consortium name="Pathogen Informatics"/>
            <person name="Doyle S."/>
        </authorList>
    </citation>
    <scope>NUCLEOTIDE SEQUENCE [LARGE SCALE GENOMIC DNA]</scope>
    <source>
        <strain evidence="1 2">NCTC8985</strain>
    </source>
</reference>
<accession>A0A376TJ43</accession>
<proteinExistence type="predicted"/>
<dbReference type="Proteomes" id="UP000254405">
    <property type="component" value="Unassembled WGS sequence"/>
</dbReference>
<evidence type="ECO:0000313" key="1">
    <source>
        <dbReference type="EMBL" id="STI76858.1"/>
    </source>
</evidence>
<dbReference type="AlphaFoldDB" id="A0A376TJ43"/>
<organism evidence="1 2">
    <name type="scientific">Escherichia coli</name>
    <dbReference type="NCBI Taxonomy" id="562"/>
    <lineage>
        <taxon>Bacteria</taxon>
        <taxon>Pseudomonadati</taxon>
        <taxon>Pseudomonadota</taxon>
        <taxon>Gammaproteobacteria</taxon>
        <taxon>Enterobacterales</taxon>
        <taxon>Enterobacteriaceae</taxon>
        <taxon>Escherichia</taxon>
    </lineage>
</organism>
<evidence type="ECO:0000313" key="2">
    <source>
        <dbReference type="Proteomes" id="UP000254405"/>
    </source>
</evidence>
<protein>
    <submittedName>
        <fullName evidence="1">Uncharacterized protein</fullName>
    </submittedName>
</protein>
<sequence length="52" mass="5901">MARRLVFIRWEPDRMKLDTWNQTDFVKVKKFAGLLAARIAQTGQHNLASGGG</sequence>
<name>A0A376TJ43_ECOLX</name>